<accession>A0ABS5AZS0</accession>
<dbReference type="EMBL" id="QFAY01000027">
    <property type="protein sequence ID" value="MBP2621921.1"/>
    <property type="molecule type" value="Genomic_DNA"/>
</dbReference>
<protein>
    <submittedName>
        <fullName evidence="2">Uncharacterized protein</fullName>
    </submittedName>
</protein>
<keyword evidence="3" id="KW-1185">Reference proteome</keyword>
<reference evidence="2 3" key="1">
    <citation type="submission" date="2018-05" db="EMBL/GenBank/DDBJ databases">
        <title>Draft genome sequence of Streptococcus panodentis CCUG 70867T.</title>
        <authorList>
            <person name="Salva-Serra F."/>
            <person name="Mendez V."/>
            <person name="Jaen-Luchoro D."/>
            <person name="Gonzales-Siles L."/>
            <person name="Karlsson R."/>
            <person name="Engstrom-Jakobsson H."/>
            <person name="Busquets A."/>
            <person name="Gomila M."/>
            <person name="Pineiro-Iglesias B."/>
            <person name="Bennasar-Figueras A."/>
            <person name="Seeger M."/>
            <person name="Moore E."/>
        </authorList>
    </citation>
    <scope>NUCLEOTIDE SEQUENCE [LARGE SCALE GENOMIC DNA]</scope>
    <source>
        <strain evidence="2 3">CCUG 70867</strain>
    </source>
</reference>
<comment type="caution">
    <text evidence="2">The sequence shown here is derived from an EMBL/GenBank/DDBJ whole genome shotgun (WGS) entry which is preliminary data.</text>
</comment>
<proteinExistence type="predicted"/>
<feature type="transmembrane region" description="Helical" evidence="1">
    <location>
        <begin position="12"/>
        <end position="30"/>
    </location>
</feature>
<evidence type="ECO:0000313" key="3">
    <source>
        <dbReference type="Proteomes" id="UP001519349"/>
    </source>
</evidence>
<evidence type="ECO:0000313" key="2">
    <source>
        <dbReference type="EMBL" id="MBP2621921.1"/>
    </source>
</evidence>
<keyword evidence="1" id="KW-0472">Membrane</keyword>
<dbReference type="RefSeq" id="WP_128835810.1">
    <property type="nucleotide sequence ID" value="NZ_QFAY01000027.1"/>
</dbReference>
<keyword evidence="1" id="KW-1133">Transmembrane helix</keyword>
<evidence type="ECO:0000256" key="1">
    <source>
        <dbReference type="SAM" id="Phobius"/>
    </source>
</evidence>
<dbReference type="Proteomes" id="UP001519349">
    <property type="component" value="Unassembled WGS sequence"/>
</dbReference>
<sequence>MRLTDKKKNWLIVLGLIAVPLLIFVIHVQLNQPESMTGDYIRLWKSTWHEKNKEWLYPMKFICLGILGLLAGSGLMIALSKSERWK</sequence>
<feature type="transmembrane region" description="Helical" evidence="1">
    <location>
        <begin position="55"/>
        <end position="79"/>
    </location>
</feature>
<keyword evidence="1" id="KW-0812">Transmembrane</keyword>
<gene>
    <name evidence="2" type="ORF">DHL47_11465</name>
</gene>
<name>A0ABS5AZS0_9STRE</name>
<organism evidence="2 3">
    <name type="scientific">Streptococcus panodentis</name>
    <dbReference type="NCBI Taxonomy" id="1581472"/>
    <lineage>
        <taxon>Bacteria</taxon>
        <taxon>Bacillati</taxon>
        <taxon>Bacillota</taxon>
        <taxon>Bacilli</taxon>
        <taxon>Lactobacillales</taxon>
        <taxon>Streptococcaceae</taxon>
        <taxon>Streptococcus</taxon>
    </lineage>
</organism>